<reference evidence="1 2" key="2">
    <citation type="journal article" date="2009" name="PLoS ONE">
        <title>An integrated genetic and cytogenetic map of the cucumber genome.</title>
        <authorList>
            <person name="Ren Y."/>
            <person name="Zhang Z."/>
            <person name="Liu J."/>
            <person name="Staub J.E."/>
            <person name="Han Y."/>
            <person name="Cheng Z."/>
            <person name="Li X."/>
            <person name="Lu J."/>
            <person name="Miao H."/>
            <person name="Kang H."/>
            <person name="Xie B."/>
            <person name="Gu X."/>
            <person name="Wang X."/>
            <person name="Du Y."/>
            <person name="Jin W."/>
            <person name="Huang S."/>
        </authorList>
    </citation>
    <scope>NUCLEOTIDE SEQUENCE [LARGE SCALE GENOMIC DNA]</scope>
    <source>
        <strain evidence="2">cv. 9930</strain>
    </source>
</reference>
<gene>
    <name evidence="1" type="ORF">Csa_4G051520</name>
</gene>
<dbReference type="AlphaFoldDB" id="A0A0A0KUW1"/>
<protein>
    <submittedName>
        <fullName evidence="1">Uncharacterized protein</fullName>
    </submittedName>
</protein>
<dbReference type="Proteomes" id="UP000029981">
    <property type="component" value="Chromosome 4"/>
</dbReference>
<organism evidence="1 2">
    <name type="scientific">Cucumis sativus</name>
    <name type="common">Cucumber</name>
    <dbReference type="NCBI Taxonomy" id="3659"/>
    <lineage>
        <taxon>Eukaryota</taxon>
        <taxon>Viridiplantae</taxon>
        <taxon>Streptophyta</taxon>
        <taxon>Embryophyta</taxon>
        <taxon>Tracheophyta</taxon>
        <taxon>Spermatophyta</taxon>
        <taxon>Magnoliopsida</taxon>
        <taxon>eudicotyledons</taxon>
        <taxon>Gunneridae</taxon>
        <taxon>Pentapetalae</taxon>
        <taxon>rosids</taxon>
        <taxon>fabids</taxon>
        <taxon>Cucurbitales</taxon>
        <taxon>Cucurbitaceae</taxon>
        <taxon>Benincaseae</taxon>
        <taxon>Cucumis</taxon>
    </lineage>
</organism>
<evidence type="ECO:0000313" key="2">
    <source>
        <dbReference type="Proteomes" id="UP000029981"/>
    </source>
</evidence>
<reference evidence="1 2" key="4">
    <citation type="journal article" date="2011" name="BMC Genomics">
        <title>RNA-Seq improves annotation of protein-coding genes in the cucumber genome.</title>
        <authorList>
            <person name="Li Z."/>
            <person name="Zhang Z."/>
            <person name="Yan P."/>
            <person name="Huang S."/>
            <person name="Fei Z."/>
            <person name="Lin K."/>
        </authorList>
    </citation>
    <scope>NUCLEOTIDE SEQUENCE [LARGE SCALE GENOMIC DNA]</scope>
    <source>
        <strain evidence="2">cv. 9930</strain>
    </source>
</reference>
<sequence length="73" mass="8340">MLFKTGAEVEPYDRAPSAFFIASFRSIGDLIEPSHGIIWRLQLVTNYSRSSMAFDFTSLSFSSKQSSMFLQRH</sequence>
<evidence type="ECO:0000313" key="1">
    <source>
        <dbReference type="EMBL" id="KGN53400.1"/>
    </source>
</evidence>
<proteinExistence type="predicted"/>
<dbReference type="Gramene" id="KGN53400">
    <property type="protein sequence ID" value="KGN53400"/>
    <property type="gene ID" value="Csa_4G051520"/>
</dbReference>
<dbReference type="EMBL" id="CM002925">
    <property type="protein sequence ID" value="KGN53400.1"/>
    <property type="molecule type" value="Genomic_DNA"/>
</dbReference>
<reference evidence="1 2" key="3">
    <citation type="journal article" date="2010" name="BMC Genomics">
        <title>Transcriptome sequencing and comparative analysis of cucumber flowers with different sex types.</title>
        <authorList>
            <person name="Guo S."/>
            <person name="Zheng Y."/>
            <person name="Joung J.G."/>
            <person name="Liu S."/>
            <person name="Zhang Z."/>
            <person name="Crasta O.R."/>
            <person name="Sobral B.W."/>
            <person name="Xu Y."/>
            <person name="Huang S."/>
            <person name="Fei Z."/>
        </authorList>
    </citation>
    <scope>NUCLEOTIDE SEQUENCE [LARGE SCALE GENOMIC DNA]</scope>
    <source>
        <strain evidence="2">cv. 9930</strain>
    </source>
</reference>
<accession>A0A0A0KUW1</accession>
<keyword evidence="2" id="KW-1185">Reference proteome</keyword>
<reference evidence="1 2" key="1">
    <citation type="journal article" date="2009" name="Nat. Genet.">
        <title>The genome of the cucumber, Cucumis sativus L.</title>
        <authorList>
            <person name="Huang S."/>
            <person name="Li R."/>
            <person name="Zhang Z."/>
            <person name="Li L."/>
            <person name="Gu X."/>
            <person name="Fan W."/>
            <person name="Lucas W.J."/>
            <person name="Wang X."/>
            <person name="Xie B."/>
            <person name="Ni P."/>
            <person name="Ren Y."/>
            <person name="Zhu H."/>
            <person name="Li J."/>
            <person name="Lin K."/>
            <person name="Jin W."/>
            <person name="Fei Z."/>
            <person name="Li G."/>
            <person name="Staub J."/>
            <person name="Kilian A."/>
            <person name="van der Vossen E.A."/>
            <person name="Wu Y."/>
            <person name="Guo J."/>
            <person name="He J."/>
            <person name="Jia Z."/>
            <person name="Ren Y."/>
            <person name="Tian G."/>
            <person name="Lu Y."/>
            <person name="Ruan J."/>
            <person name="Qian W."/>
            <person name="Wang M."/>
            <person name="Huang Q."/>
            <person name="Li B."/>
            <person name="Xuan Z."/>
            <person name="Cao J."/>
            <person name="Asan"/>
            <person name="Wu Z."/>
            <person name="Zhang J."/>
            <person name="Cai Q."/>
            <person name="Bai Y."/>
            <person name="Zhao B."/>
            <person name="Han Y."/>
            <person name="Li Y."/>
            <person name="Li X."/>
            <person name="Wang S."/>
            <person name="Shi Q."/>
            <person name="Liu S."/>
            <person name="Cho W.K."/>
            <person name="Kim J.Y."/>
            <person name="Xu Y."/>
            <person name="Heller-Uszynska K."/>
            <person name="Miao H."/>
            <person name="Cheng Z."/>
            <person name="Zhang S."/>
            <person name="Wu J."/>
            <person name="Yang Y."/>
            <person name="Kang H."/>
            <person name="Li M."/>
            <person name="Liang H."/>
            <person name="Ren X."/>
            <person name="Shi Z."/>
            <person name="Wen M."/>
            <person name="Jian M."/>
            <person name="Yang H."/>
            <person name="Zhang G."/>
            <person name="Yang Z."/>
            <person name="Chen R."/>
            <person name="Liu S."/>
            <person name="Li J."/>
            <person name="Ma L."/>
            <person name="Liu H."/>
            <person name="Zhou Y."/>
            <person name="Zhao J."/>
            <person name="Fang X."/>
            <person name="Li G."/>
            <person name="Fang L."/>
            <person name="Li Y."/>
            <person name="Liu D."/>
            <person name="Zheng H."/>
            <person name="Zhang Y."/>
            <person name="Qin N."/>
            <person name="Li Z."/>
            <person name="Yang G."/>
            <person name="Yang S."/>
            <person name="Bolund L."/>
            <person name="Kristiansen K."/>
            <person name="Zheng H."/>
            <person name="Li S."/>
            <person name="Zhang X."/>
            <person name="Yang H."/>
            <person name="Wang J."/>
            <person name="Sun R."/>
            <person name="Zhang B."/>
            <person name="Jiang S."/>
            <person name="Wang J."/>
            <person name="Du Y."/>
            <person name="Li S."/>
        </authorList>
    </citation>
    <scope>NUCLEOTIDE SEQUENCE [LARGE SCALE GENOMIC DNA]</scope>
    <source>
        <strain evidence="2">cv. 9930</strain>
    </source>
</reference>
<name>A0A0A0KUW1_CUCSA</name>